<dbReference type="AlphaFoldDB" id="A0A7S0UR74"/>
<organism evidence="1">
    <name type="scientific">Polytomella parva</name>
    <dbReference type="NCBI Taxonomy" id="51329"/>
    <lineage>
        <taxon>Eukaryota</taxon>
        <taxon>Viridiplantae</taxon>
        <taxon>Chlorophyta</taxon>
        <taxon>core chlorophytes</taxon>
        <taxon>Chlorophyceae</taxon>
        <taxon>CS clade</taxon>
        <taxon>Chlamydomonadales</taxon>
        <taxon>Chlamydomonadaceae</taxon>
        <taxon>Polytomella</taxon>
    </lineage>
</organism>
<proteinExistence type="predicted"/>
<protein>
    <submittedName>
        <fullName evidence="1">Uncharacterized protein</fullName>
    </submittedName>
</protein>
<name>A0A7S0UR74_9CHLO</name>
<gene>
    <name evidence="1" type="ORF">PPAR00522_LOCUS6098</name>
</gene>
<evidence type="ECO:0000313" key="1">
    <source>
        <dbReference type="EMBL" id="CAD8769699.1"/>
    </source>
</evidence>
<accession>A0A7S0UR74</accession>
<reference evidence="1" key="1">
    <citation type="submission" date="2021-01" db="EMBL/GenBank/DDBJ databases">
        <authorList>
            <person name="Corre E."/>
            <person name="Pelletier E."/>
            <person name="Niang G."/>
            <person name="Scheremetjew M."/>
            <person name="Finn R."/>
            <person name="Kale V."/>
            <person name="Holt S."/>
            <person name="Cochrane G."/>
            <person name="Meng A."/>
            <person name="Brown T."/>
            <person name="Cohen L."/>
        </authorList>
    </citation>
    <scope>NUCLEOTIDE SEQUENCE</scope>
    <source>
        <strain evidence="1">SAG 63-3</strain>
    </source>
</reference>
<dbReference type="EMBL" id="HBFM01009565">
    <property type="protein sequence ID" value="CAD8769699.1"/>
    <property type="molecule type" value="Transcribed_RNA"/>
</dbReference>
<sequence>MDSNNDFKNASVKRKRIIPVNVAPKEEELNQINVPQYIGSLQVIQNVSESNLCGVLNNTSLDETFLSKAPLHAKAKAEVDILSVFNASRSDEWCPPSVEQAQKDLLQPGRRVQVNLSESCIVDYAKLSGKLSRNKGSKPKTKTFL</sequence>